<comment type="cofactor">
    <cofactor evidence="1">
        <name>heme</name>
        <dbReference type="ChEBI" id="CHEBI:30413"/>
    </cofactor>
</comment>
<comment type="caution">
    <text evidence="9">The sequence shown here is derived from an EMBL/GenBank/DDBJ whole genome shotgun (WGS) entry which is preliminary data.</text>
</comment>
<evidence type="ECO:0000256" key="7">
    <source>
        <dbReference type="ARBA" id="ARBA00023004"/>
    </source>
</evidence>
<evidence type="ECO:0000256" key="5">
    <source>
        <dbReference type="ARBA" id="ARBA00022723"/>
    </source>
</evidence>
<organism evidence="9 10">
    <name type="scientific">Clathrus columnatus</name>
    <dbReference type="NCBI Taxonomy" id="1419009"/>
    <lineage>
        <taxon>Eukaryota</taxon>
        <taxon>Fungi</taxon>
        <taxon>Dikarya</taxon>
        <taxon>Basidiomycota</taxon>
        <taxon>Agaricomycotina</taxon>
        <taxon>Agaricomycetes</taxon>
        <taxon>Phallomycetidae</taxon>
        <taxon>Phallales</taxon>
        <taxon>Clathraceae</taxon>
        <taxon>Clathrus</taxon>
    </lineage>
</organism>
<comment type="similarity">
    <text evidence="3">Belongs to the cytochrome P450 family.</text>
</comment>
<proteinExistence type="inferred from homology"/>
<evidence type="ECO:0000256" key="8">
    <source>
        <dbReference type="ARBA" id="ARBA00023033"/>
    </source>
</evidence>
<dbReference type="EMBL" id="BPWL01000011">
    <property type="protein sequence ID" value="GJJ15876.1"/>
    <property type="molecule type" value="Genomic_DNA"/>
</dbReference>
<dbReference type="SUPFAM" id="SSF48264">
    <property type="entry name" value="Cytochrome P450"/>
    <property type="match status" value="1"/>
</dbReference>
<dbReference type="InterPro" id="IPR036396">
    <property type="entry name" value="Cyt_P450_sf"/>
</dbReference>
<dbReference type="GO" id="GO:0005506">
    <property type="term" value="F:iron ion binding"/>
    <property type="evidence" value="ECO:0007669"/>
    <property type="project" value="InterPro"/>
</dbReference>
<dbReference type="Pfam" id="PF00067">
    <property type="entry name" value="p450"/>
    <property type="match status" value="1"/>
</dbReference>
<keyword evidence="10" id="KW-1185">Reference proteome</keyword>
<dbReference type="GO" id="GO:0020037">
    <property type="term" value="F:heme binding"/>
    <property type="evidence" value="ECO:0007669"/>
    <property type="project" value="InterPro"/>
</dbReference>
<keyword evidence="8" id="KW-0503">Monooxygenase</keyword>
<dbReference type="InterPro" id="IPR050121">
    <property type="entry name" value="Cytochrome_P450_monoxygenase"/>
</dbReference>
<evidence type="ECO:0000256" key="2">
    <source>
        <dbReference type="ARBA" id="ARBA00005179"/>
    </source>
</evidence>
<sequence>MPLVNDFKSFNFESLGKIQKSLISPSLQVVINRPWTSILAFIIGLSLRWIVQKLRRRSIAYLRGPPSGPWLIGNLPELLAADEAAVNAFKWTKEYGTALTIRGAMGVQVLHITDPRALHYVLNTTGYNSPKTQQTRATTRVIMGEGLVYAQGDQHTRQRKLMNPAFSPSVFPGFFEQFQLNISKTIEIWKKMIARSDGKSCVIDVPTWISRTTLAIIGQVGFNYDFGTLDDIKNPLAEAYKDLFVNTTYKRSNGTLVFEALWGQLPFWMVKLMQRLPIGRLKRYQDYRRVASKVAKDMIKVQTELYRAGNERGRDMLSILIRANLSGDPSVKISDYEIESQLTTLMLAGHDTTGASIIWGLYELSRHQYFQRRIREEIVHVRSRMSERGDSMLTTTDLETMKYLAAFIKEVNRFHPIIPLIIRESRHDDVLPLSHPVQTRDGRYIESIPISKGQRIVISIAAYNRLKSVWGDDAETFRPDRFLDESKQEHKIGVGVTSNILFEMQIIFMELLEHFNFSPDPSHEEIFRAATSIMTPMRKSNPGEN</sequence>
<protein>
    <recommendedName>
        <fullName evidence="11">Cytochrome P450</fullName>
    </recommendedName>
</protein>
<dbReference type="PANTHER" id="PTHR24305:SF166">
    <property type="entry name" value="CYTOCHROME P450 12A4, MITOCHONDRIAL-RELATED"/>
    <property type="match status" value="1"/>
</dbReference>
<dbReference type="Proteomes" id="UP001050691">
    <property type="component" value="Unassembled WGS sequence"/>
</dbReference>
<keyword evidence="7" id="KW-0408">Iron</keyword>
<dbReference type="AlphaFoldDB" id="A0AAV5AU96"/>
<evidence type="ECO:0000313" key="10">
    <source>
        <dbReference type="Proteomes" id="UP001050691"/>
    </source>
</evidence>
<keyword evidence="6" id="KW-0560">Oxidoreductase</keyword>
<comment type="pathway">
    <text evidence="2">Secondary metabolite biosynthesis.</text>
</comment>
<dbReference type="PRINTS" id="PR00385">
    <property type="entry name" value="P450"/>
</dbReference>
<gene>
    <name evidence="9" type="ORF">Clacol_010154</name>
</gene>
<dbReference type="Gene3D" id="1.10.630.10">
    <property type="entry name" value="Cytochrome P450"/>
    <property type="match status" value="1"/>
</dbReference>
<dbReference type="GO" id="GO:0016705">
    <property type="term" value="F:oxidoreductase activity, acting on paired donors, with incorporation or reduction of molecular oxygen"/>
    <property type="evidence" value="ECO:0007669"/>
    <property type="project" value="InterPro"/>
</dbReference>
<evidence type="ECO:0000256" key="3">
    <source>
        <dbReference type="ARBA" id="ARBA00010617"/>
    </source>
</evidence>
<dbReference type="InterPro" id="IPR001128">
    <property type="entry name" value="Cyt_P450"/>
</dbReference>
<keyword evidence="4" id="KW-0349">Heme</keyword>
<evidence type="ECO:0000256" key="1">
    <source>
        <dbReference type="ARBA" id="ARBA00001971"/>
    </source>
</evidence>
<keyword evidence="5" id="KW-0479">Metal-binding</keyword>
<evidence type="ECO:0000256" key="6">
    <source>
        <dbReference type="ARBA" id="ARBA00023002"/>
    </source>
</evidence>
<name>A0AAV5AU96_9AGAM</name>
<accession>A0AAV5AU96</accession>
<dbReference type="PANTHER" id="PTHR24305">
    <property type="entry name" value="CYTOCHROME P450"/>
    <property type="match status" value="1"/>
</dbReference>
<dbReference type="InterPro" id="IPR002401">
    <property type="entry name" value="Cyt_P450_E_grp-I"/>
</dbReference>
<evidence type="ECO:0000256" key="4">
    <source>
        <dbReference type="ARBA" id="ARBA00022617"/>
    </source>
</evidence>
<dbReference type="GO" id="GO:0004497">
    <property type="term" value="F:monooxygenase activity"/>
    <property type="evidence" value="ECO:0007669"/>
    <property type="project" value="UniProtKB-KW"/>
</dbReference>
<dbReference type="PRINTS" id="PR00463">
    <property type="entry name" value="EP450I"/>
</dbReference>
<evidence type="ECO:0008006" key="11">
    <source>
        <dbReference type="Google" id="ProtNLM"/>
    </source>
</evidence>
<evidence type="ECO:0000313" key="9">
    <source>
        <dbReference type="EMBL" id="GJJ15876.1"/>
    </source>
</evidence>
<reference evidence="9" key="1">
    <citation type="submission" date="2021-10" db="EMBL/GenBank/DDBJ databases">
        <title>De novo Genome Assembly of Clathrus columnatus (Basidiomycota, Fungi) Using Illumina and Nanopore Sequence Data.</title>
        <authorList>
            <person name="Ogiso-Tanaka E."/>
            <person name="Itagaki H."/>
            <person name="Hosoya T."/>
            <person name="Hosaka K."/>
        </authorList>
    </citation>
    <scope>NUCLEOTIDE SEQUENCE</scope>
    <source>
        <strain evidence="9">MO-923</strain>
    </source>
</reference>